<evidence type="ECO:0000256" key="4">
    <source>
        <dbReference type="ARBA" id="ARBA00022741"/>
    </source>
</evidence>
<dbReference type="Proteomes" id="UP000053424">
    <property type="component" value="Unassembled WGS sequence"/>
</dbReference>
<keyword evidence="4" id="KW-0547">Nucleotide-binding</keyword>
<evidence type="ECO:0000256" key="6">
    <source>
        <dbReference type="ARBA" id="ARBA00022840"/>
    </source>
</evidence>
<dbReference type="PROSITE" id="PS50011">
    <property type="entry name" value="PROTEIN_KINASE_DOM"/>
    <property type="match status" value="1"/>
</dbReference>
<keyword evidence="11" id="KW-1185">Reference proteome</keyword>
<evidence type="ECO:0000256" key="7">
    <source>
        <dbReference type="ARBA" id="ARBA00047899"/>
    </source>
</evidence>
<evidence type="ECO:0000256" key="5">
    <source>
        <dbReference type="ARBA" id="ARBA00022777"/>
    </source>
</evidence>
<dbReference type="SMART" id="SM00220">
    <property type="entry name" value="S_TKc"/>
    <property type="match status" value="1"/>
</dbReference>
<dbReference type="EC" id="2.7.11.1" evidence="1"/>
<dbReference type="STRING" id="686832.A0A0C3C0A2"/>
<reference evidence="11" key="2">
    <citation type="submission" date="2015-01" db="EMBL/GenBank/DDBJ databases">
        <title>Evolutionary Origins and Diversification of the Mycorrhizal Mutualists.</title>
        <authorList>
            <consortium name="DOE Joint Genome Institute"/>
            <consortium name="Mycorrhizal Genomics Consortium"/>
            <person name="Kohler A."/>
            <person name="Kuo A."/>
            <person name="Nagy L.G."/>
            <person name="Floudas D."/>
            <person name="Copeland A."/>
            <person name="Barry K.W."/>
            <person name="Cichocki N."/>
            <person name="Veneault-Fourrey C."/>
            <person name="LaButti K."/>
            <person name="Lindquist E.A."/>
            <person name="Lipzen A."/>
            <person name="Lundell T."/>
            <person name="Morin E."/>
            <person name="Murat C."/>
            <person name="Riley R."/>
            <person name="Ohm R."/>
            <person name="Sun H."/>
            <person name="Tunlid A."/>
            <person name="Henrissat B."/>
            <person name="Grigoriev I.V."/>
            <person name="Hibbett D.S."/>
            <person name="Martin F."/>
        </authorList>
    </citation>
    <scope>NUCLEOTIDE SEQUENCE [LARGE SCALE GENOMIC DNA]</scope>
    <source>
        <strain evidence="11">h7</strain>
    </source>
</reference>
<evidence type="ECO:0000256" key="1">
    <source>
        <dbReference type="ARBA" id="ARBA00012513"/>
    </source>
</evidence>
<evidence type="ECO:0000259" key="9">
    <source>
        <dbReference type="PROSITE" id="PS50011"/>
    </source>
</evidence>
<dbReference type="GO" id="GO:0000245">
    <property type="term" value="P:spliceosomal complex assembly"/>
    <property type="evidence" value="ECO:0007669"/>
    <property type="project" value="TreeGrafter"/>
</dbReference>
<comment type="catalytic activity">
    <reaction evidence="8">
        <text>L-seryl-[protein] + ATP = O-phospho-L-seryl-[protein] + ADP + H(+)</text>
        <dbReference type="Rhea" id="RHEA:17989"/>
        <dbReference type="Rhea" id="RHEA-COMP:9863"/>
        <dbReference type="Rhea" id="RHEA-COMP:11604"/>
        <dbReference type="ChEBI" id="CHEBI:15378"/>
        <dbReference type="ChEBI" id="CHEBI:29999"/>
        <dbReference type="ChEBI" id="CHEBI:30616"/>
        <dbReference type="ChEBI" id="CHEBI:83421"/>
        <dbReference type="ChEBI" id="CHEBI:456216"/>
        <dbReference type="EC" id="2.7.11.1"/>
    </reaction>
</comment>
<dbReference type="PANTHER" id="PTHR47634">
    <property type="entry name" value="PROTEIN KINASE DOMAIN-CONTAINING PROTEIN-RELATED"/>
    <property type="match status" value="1"/>
</dbReference>
<protein>
    <recommendedName>
        <fullName evidence="1">non-specific serine/threonine protein kinase</fullName>
        <ecNumber evidence="1">2.7.11.1</ecNumber>
    </recommendedName>
</protein>
<name>A0A0C3C0A2_HEBCY</name>
<dbReference type="Gene3D" id="3.30.200.20">
    <property type="entry name" value="Phosphorylase Kinase, domain 1"/>
    <property type="match status" value="1"/>
</dbReference>
<keyword evidence="5" id="KW-0418">Kinase</keyword>
<dbReference type="GO" id="GO:0004674">
    <property type="term" value="F:protein serine/threonine kinase activity"/>
    <property type="evidence" value="ECO:0007669"/>
    <property type="project" value="UniProtKB-KW"/>
</dbReference>
<evidence type="ECO:0000256" key="3">
    <source>
        <dbReference type="ARBA" id="ARBA00022679"/>
    </source>
</evidence>
<evidence type="ECO:0000256" key="8">
    <source>
        <dbReference type="ARBA" id="ARBA00048679"/>
    </source>
</evidence>
<sequence>MSLFPEELLDSPLGYFPAQPGQTLKGGTWTITRKLGWGPRSSTWLVIDKDNLHRALKVLTAAATADPKAKNERHFALEAWQAVPSDGVPELLEMFEEKDERGRNHLCLLFRLLGPSVEDLRQGNVYDGQNLPLHIVQKVIGDISSRLASLATKNIIHGGDVTPDNFLFFSIQRADDVRQALAKVPANKPVKIQGSDGVWYPTVKSQPIPNHYTWESKADDIAYTNFRLANFAHARQTTATTLDIPKNIQPPEALTGGKIGLESDVWTLGCTTYLLLTGKPLFDESYVASPVKVAEETLGKIESLLTESGNIAEKDVAPTAKFLRTCLAVKVKNRATALELRDGGWITSGCACGWCG</sequence>
<dbReference type="AlphaFoldDB" id="A0A0C3C0A2"/>
<dbReference type="GO" id="GO:0005524">
    <property type="term" value="F:ATP binding"/>
    <property type="evidence" value="ECO:0007669"/>
    <property type="project" value="UniProtKB-KW"/>
</dbReference>
<evidence type="ECO:0000313" key="10">
    <source>
        <dbReference type="EMBL" id="KIM37704.1"/>
    </source>
</evidence>
<dbReference type="InterPro" id="IPR000719">
    <property type="entry name" value="Prot_kinase_dom"/>
</dbReference>
<feature type="domain" description="Protein kinase" evidence="9">
    <location>
        <begin position="29"/>
        <end position="346"/>
    </location>
</feature>
<keyword evidence="6" id="KW-0067">ATP-binding</keyword>
<keyword evidence="2" id="KW-0723">Serine/threonine-protein kinase</keyword>
<dbReference type="InterPro" id="IPR011009">
    <property type="entry name" value="Kinase-like_dom_sf"/>
</dbReference>
<organism evidence="10 11">
    <name type="scientific">Hebeloma cylindrosporum</name>
    <dbReference type="NCBI Taxonomy" id="76867"/>
    <lineage>
        <taxon>Eukaryota</taxon>
        <taxon>Fungi</taxon>
        <taxon>Dikarya</taxon>
        <taxon>Basidiomycota</taxon>
        <taxon>Agaricomycotina</taxon>
        <taxon>Agaricomycetes</taxon>
        <taxon>Agaricomycetidae</taxon>
        <taxon>Agaricales</taxon>
        <taxon>Agaricineae</taxon>
        <taxon>Hymenogastraceae</taxon>
        <taxon>Hebeloma</taxon>
    </lineage>
</organism>
<accession>A0A0C3C0A2</accession>
<keyword evidence="3" id="KW-0808">Transferase</keyword>
<evidence type="ECO:0000313" key="11">
    <source>
        <dbReference type="Proteomes" id="UP000053424"/>
    </source>
</evidence>
<dbReference type="Pfam" id="PF00069">
    <property type="entry name" value="Pkinase"/>
    <property type="match status" value="1"/>
</dbReference>
<dbReference type="PANTHER" id="PTHR47634:SF9">
    <property type="entry name" value="PROTEIN KINASE DOMAIN-CONTAINING PROTEIN-RELATED"/>
    <property type="match status" value="1"/>
</dbReference>
<evidence type="ECO:0000256" key="2">
    <source>
        <dbReference type="ARBA" id="ARBA00022527"/>
    </source>
</evidence>
<dbReference type="SUPFAM" id="SSF56112">
    <property type="entry name" value="Protein kinase-like (PK-like)"/>
    <property type="match status" value="1"/>
</dbReference>
<gene>
    <name evidence="10" type="ORF">M413DRAFT_421318</name>
</gene>
<dbReference type="Gene3D" id="1.10.510.10">
    <property type="entry name" value="Transferase(Phosphotransferase) domain 1"/>
    <property type="match status" value="1"/>
</dbReference>
<reference evidence="10 11" key="1">
    <citation type="submission" date="2014-04" db="EMBL/GenBank/DDBJ databases">
        <authorList>
            <consortium name="DOE Joint Genome Institute"/>
            <person name="Kuo A."/>
            <person name="Gay G."/>
            <person name="Dore J."/>
            <person name="Kohler A."/>
            <person name="Nagy L.G."/>
            <person name="Floudas D."/>
            <person name="Copeland A."/>
            <person name="Barry K.W."/>
            <person name="Cichocki N."/>
            <person name="Veneault-Fourrey C."/>
            <person name="LaButti K."/>
            <person name="Lindquist E.A."/>
            <person name="Lipzen A."/>
            <person name="Lundell T."/>
            <person name="Morin E."/>
            <person name="Murat C."/>
            <person name="Sun H."/>
            <person name="Tunlid A."/>
            <person name="Henrissat B."/>
            <person name="Grigoriev I.V."/>
            <person name="Hibbett D.S."/>
            <person name="Martin F."/>
            <person name="Nordberg H.P."/>
            <person name="Cantor M.N."/>
            <person name="Hua S.X."/>
        </authorList>
    </citation>
    <scope>NUCLEOTIDE SEQUENCE [LARGE SCALE GENOMIC DNA]</scope>
    <source>
        <strain evidence="11">h7</strain>
    </source>
</reference>
<dbReference type="OrthoDB" id="5979581at2759"/>
<dbReference type="EMBL" id="KN831795">
    <property type="protein sequence ID" value="KIM37704.1"/>
    <property type="molecule type" value="Genomic_DNA"/>
</dbReference>
<proteinExistence type="predicted"/>
<dbReference type="GO" id="GO:0050684">
    <property type="term" value="P:regulation of mRNA processing"/>
    <property type="evidence" value="ECO:0007669"/>
    <property type="project" value="TreeGrafter"/>
</dbReference>
<comment type="catalytic activity">
    <reaction evidence="7">
        <text>L-threonyl-[protein] + ATP = O-phospho-L-threonyl-[protein] + ADP + H(+)</text>
        <dbReference type="Rhea" id="RHEA:46608"/>
        <dbReference type="Rhea" id="RHEA-COMP:11060"/>
        <dbReference type="Rhea" id="RHEA-COMP:11605"/>
        <dbReference type="ChEBI" id="CHEBI:15378"/>
        <dbReference type="ChEBI" id="CHEBI:30013"/>
        <dbReference type="ChEBI" id="CHEBI:30616"/>
        <dbReference type="ChEBI" id="CHEBI:61977"/>
        <dbReference type="ChEBI" id="CHEBI:456216"/>
        <dbReference type="EC" id="2.7.11.1"/>
    </reaction>
</comment>
<dbReference type="HOGENOM" id="CLU_000288_81_13_1"/>
<dbReference type="InterPro" id="IPR051334">
    <property type="entry name" value="SRPK"/>
</dbReference>